<reference evidence="2 3" key="1">
    <citation type="journal article" date="2020" name="J. Phycol.">
        <title>Comparative genome analysis reveals Cyanidiococcus gen. nov., a new extremophilic red algal genus sister to Cyanidioschyzon (Cyanidioschyzonaceae, Rhodophyta).</title>
        <authorList>
            <person name="Liu S.-L."/>
            <person name="Chiang Y.-R."/>
            <person name="Yoon H.S."/>
            <person name="Fu H.-Y."/>
        </authorList>
    </citation>
    <scope>NUCLEOTIDE SEQUENCE [LARGE SCALE GENOMIC DNA]</scope>
    <source>
        <strain evidence="2 3">THAL066</strain>
    </source>
</reference>
<comment type="caution">
    <text evidence="2">The sequence shown here is derived from an EMBL/GenBank/DDBJ whole genome shotgun (WGS) entry which is preliminary data.</text>
</comment>
<dbReference type="PANTHER" id="PTHR12773:SF0">
    <property type="entry name" value="MULTIFUNCTIONAL METHYLTRANSFERASE SUBUNIT TRM112-LIKE PROTEIN"/>
    <property type="match status" value="1"/>
</dbReference>
<feature type="region of interest" description="Disordered" evidence="1">
    <location>
        <begin position="137"/>
        <end position="160"/>
    </location>
</feature>
<protein>
    <submittedName>
        <fullName evidence="2">Uncharacterized protein</fullName>
    </submittedName>
</protein>
<name>A0A7J7IMU9_9RHOD</name>
<evidence type="ECO:0000313" key="2">
    <source>
        <dbReference type="EMBL" id="KAF6004433.1"/>
    </source>
</evidence>
<dbReference type="PANTHER" id="PTHR12773">
    <property type="entry name" value="UPF0315 PROTEIN-RELATED"/>
    <property type="match status" value="1"/>
</dbReference>
<dbReference type="GO" id="GO:0070476">
    <property type="term" value="P:rRNA (guanine-N7)-methylation"/>
    <property type="evidence" value="ECO:0007669"/>
    <property type="project" value="TreeGrafter"/>
</dbReference>
<organism evidence="2 3">
    <name type="scientific">Cyanidiococcus yangmingshanensis</name>
    <dbReference type="NCBI Taxonomy" id="2690220"/>
    <lineage>
        <taxon>Eukaryota</taxon>
        <taxon>Rhodophyta</taxon>
        <taxon>Bangiophyceae</taxon>
        <taxon>Cyanidiales</taxon>
        <taxon>Cyanidiaceae</taxon>
        <taxon>Cyanidiococcus</taxon>
    </lineage>
</organism>
<proteinExistence type="predicted"/>
<dbReference type="InterPro" id="IPR039127">
    <property type="entry name" value="Trm112"/>
</dbReference>
<dbReference type="Proteomes" id="UP000530660">
    <property type="component" value="Unassembled WGS sequence"/>
</dbReference>
<evidence type="ECO:0000313" key="3">
    <source>
        <dbReference type="Proteomes" id="UP000530660"/>
    </source>
</evidence>
<gene>
    <name evidence="2" type="ORF">F1559_002188</name>
</gene>
<keyword evidence="3" id="KW-1185">Reference proteome</keyword>
<evidence type="ECO:0000256" key="1">
    <source>
        <dbReference type="SAM" id="MobiDB-lite"/>
    </source>
</evidence>
<dbReference type="GO" id="GO:0030488">
    <property type="term" value="P:tRNA methylation"/>
    <property type="evidence" value="ECO:0007669"/>
    <property type="project" value="TreeGrafter"/>
</dbReference>
<dbReference type="GO" id="GO:0046982">
    <property type="term" value="F:protein heterodimerization activity"/>
    <property type="evidence" value="ECO:0007669"/>
    <property type="project" value="InterPro"/>
</dbReference>
<sequence>MRLLTHNLLICPVHKKPLAIRHVTSVDIIAVEYQPQFILRMIPRLDWSLLREAALAVESDCIDALPETPPRPQELEFLESTNDEVERPPVMAALQRLLLETHVVVGQLHCEHGEYYQIDEGIPNLLADAAVYPSEKVSAQASGAPVDEETAIPLDEQTGS</sequence>
<dbReference type="EMBL" id="VWRR01000003">
    <property type="protein sequence ID" value="KAF6004433.1"/>
    <property type="molecule type" value="Genomic_DNA"/>
</dbReference>
<accession>A0A7J7IMU9</accession>
<dbReference type="OrthoDB" id="2187549at2759"/>
<dbReference type="Gene3D" id="2.20.25.10">
    <property type="match status" value="1"/>
</dbReference>
<dbReference type="AlphaFoldDB" id="A0A7J7IMU9"/>